<dbReference type="SMART" id="SM00347">
    <property type="entry name" value="HTH_MARR"/>
    <property type="match status" value="1"/>
</dbReference>
<name>A0ABP7M309_9GAMM</name>
<evidence type="ECO:0000259" key="1">
    <source>
        <dbReference type="PROSITE" id="PS50995"/>
    </source>
</evidence>
<keyword evidence="3" id="KW-1185">Reference proteome</keyword>
<dbReference type="PANTHER" id="PTHR33164:SF43">
    <property type="entry name" value="HTH-TYPE TRANSCRIPTIONAL REPRESSOR YETL"/>
    <property type="match status" value="1"/>
</dbReference>
<proteinExistence type="predicted"/>
<dbReference type="PANTHER" id="PTHR33164">
    <property type="entry name" value="TRANSCRIPTIONAL REGULATOR, MARR FAMILY"/>
    <property type="match status" value="1"/>
</dbReference>
<feature type="domain" description="HTH marR-type" evidence="1">
    <location>
        <begin position="6"/>
        <end position="139"/>
    </location>
</feature>
<protein>
    <recommendedName>
        <fullName evidence="1">HTH marR-type domain-containing protein</fullName>
    </recommendedName>
</protein>
<dbReference type="SUPFAM" id="SSF46785">
    <property type="entry name" value="Winged helix' DNA-binding domain"/>
    <property type="match status" value="1"/>
</dbReference>
<gene>
    <name evidence="2" type="ORF">GCM10022229_02520</name>
</gene>
<dbReference type="EMBL" id="BAAAZU010000001">
    <property type="protein sequence ID" value="GAA3913315.1"/>
    <property type="molecule type" value="Genomic_DNA"/>
</dbReference>
<evidence type="ECO:0000313" key="3">
    <source>
        <dbReference type="Proteomes" id="UP001501727"/>
    </source>
</evidence>
<sequence>MSVQPGIEILNLINAIERRTTARMQRLLREAGVGLAAMEARTLRFVARHPGCTQSDIVRASGRDKAQIARIIKILRERDFIGPPAGGGRRPQPLALTATGTAIHSHAESLRADTARELVAGLGPDERSQLEALLGRLSPLESADQD</sequence>
<evidence type="ECO:0000313" key="2">
    <source>
        <dbReference type="EMBL" id="GAA3913315.1"/>
    </source>
</evidence>
<reference evidence="3" key="1">
    <citation type="journal article" date="2019" name="Int. J. Syst. Evol. Microbiol.">
        <title>The Global Catalogue of Microorganisms (GCM) 10K type strain sequencing project: providing services to taxonomists for standard genome sequencing and annotation.</title>
        <authorList>
            <consortium name="The Broad Institute Genomics Platform"/>
            <consortium name="The Broad Institute Genome Sequencing Center for Infectious Disease"/>
            <person name="Wu L."/>
            <person name="Ma J."/>
        </authorList>
    </citation>
    <scope>NUCLEOTIDE SEQUENCE [LARGE SCALE GENOMIC DNA]</scope>
    <source>
        <strain evidence="3">JCM 16916</strain>
    </source>
</reference>
<dbReference type="InterPro" id="IPR039422">
    <property type="entry name" value="MarR/SlyA-like"/>
</dbReference>
<dbReference type="Pfam" id="PF12802">
    <property type="entry name" value="MarR_2"/>
    <property type="match status" value="1"/>
</dbReference>
<dbReference type="InterPro" id="IPR036390">
    <property type="entry name" value="WH_DNA-bd_sf"/>
</dbReference>
<dbReference type="InterPro" id="IPR036388">
    <property type="entry name" value="WH-like_DNA-bd_sf"/>
</dbReference>
<comment type="caution">
    <text evidence="2">The sequence shown here is derived from an EMBL/GenBank/DDBJ whole genome shotgun (WGS) entry which is preliminary data.</text>
</comment>
<dbReference type="PROSITE" id="PS50995">
    <property type="entry name" value="HTH_MARR_2"/>
    <property type="match status" value="1"/>
</dbReference>
<dbReference type="InterPro" id="IPR000835">
    <property type="entry name" value="HTH_MarR-typ"/>
</dbReference>
<dbReference type="Gene3D" id="1.10.10.10">
    <property type="entry name" value="Winged helix-like DNA-binding domain superfamily/Winged helix DNA-binding domain"/>
    <property type="match status" value="1"/>
</dbReference>
<organism evidence="2 3">
    <name type="scientific">Luteimonas lutimaris</name>
    <dbReference type="NCBI Taxonomy" id="698645"/>
    <lineage>
        <taxon>Bacteria</taxon>
        <taxon>Pseudomonadati</taxon>
        <taxon>Pseudomonadota</taxon>
        <taxon>Gammaproteobacteria</taxon>
        <taxon>Lysobacterales</taxon>
        <taxon>Lysobacteraceae</taxon>
        <taxon>Luteimonas</taxon>
    </lineage>
</organism>
<accession>A0ABP7M309</accession>
<dbReference type="Proteomes" id="UP001501727">
    <property type="component" value="Unassembled WGS sequence"/>
</dbReference>
<dbReference type="RefSeq" id="WP_344758100.1">
    <property type="nucleotide sequence ID" value="NZ_BAAAZU010000001.1"/>
</dbReference>